<name>A0A9D1N1W3_9FIRM</name>
<dbReference type="InterPro" id="IPR011059">
    <property type="entry name" value="Metal-dep_hydrolase_composite"/>
</dbReference>
<dbReference type="Gene3D" id="3.20.20.140">
    <property type="entry name" value="Metal-dependent hydrolases"/>
    <property type="match status" value="1"/>
</dbReference>
<dbReference type="Proteomes" id="UP000824128">
    <property type="component" value="Unassembled WGS sequence"/>
</dbReference>
<proteinExistence type="predicted"/>
<dbReference type="InterPro" id="IPR052349">
    <property type="entry name" value="Metallo-hydrolase_Enzymes"/>
</dbReference>
<gene>
    <name evidence="2" type="ORF">IAD24_00350</name>
</gene>
<reference evidence="2" key="1">
    <citation type="submission" date="2020-10" db="EMBL/GenBank/DDBJ databases">
        <authorList>
            <person name="Gilroy R."/>
        </authorList>
    </citation>
    <scope>NUCLEOTIDE SEQUENCE</scope>
    <source>
        <strain evidence="2">ChiGjej2B2-16831</strain>
    </source>
</reference>
<organism evidence="2 3">
    <name type="scientific">Candidatus Aphodomorpha intestinavium</name>
    <dbReference type="NCBI Taxonomy" id="2840672"/>
    <lineage>
        <taxon>Bacteria</taxon>
        <taxon>Bacillati</taxon>
        <taxon>Bacillota</taxon>
        <taxon>Clostridia</taxon>
        <taxon>Eubacteriales</taxon>
        <taxon>Candidatus Aphodomorpha</taxon>
    </lineage>
</organism>
<dbReference type="InterPro" id="IPR013108">
    <property type="entry name" value="Amidohydro_3"/>
</dbReference>
<dbReference type="SUPFAM" id="SSF51338">
    <property type="entry name" value="Composite domain of metallo-dependent hydrolases"/>
    <property type="match status" value="1"/>
</dbReference>
<evidence type="ECO:0000259" key="1">
    <source>
        <dbReference type="Pfam" id="PF07969"/>
    </source>
</evidence>
<dbReference type="GO" id="GO:0016814">
    <property type="term" value="F:hydrolase activity, acting on carbon-nitrogen (but not peptide) bonds, in cyclic amidines"/>
    <property type="evidence" value="ECO:0007669"/>
    <property type="project" value="TreeGrafter"/>
</dbReference>
<dbReference type="CDD" id="cd01293">
    <property type="entry name" value="Bact_CD"/>
    <property type="match status" value="1"/>
</dbReference>
<accession>A0A9D1N1W3</accession>
<protein>
    <submittedName>
        <fullName evidence="2">Amidohydrolase family protein</fullName>
    </submittedName>
</protein>
<dbReference type="Pfam" id="PF07969">
    <property type="entry name" value="Amidohydro_3"/>
    <property type="match status" value="1"/>
</dbReference>
<comment type="caution">
    <text evidence="2">The sequence shown here is derived from an EMBL/GenBank/DDBJ whole genome shotgun (WGS) entry which is preliminary data.</text>
</comment>
<dbReference type="PANTHER" id="PTHR32027:SF0">
    <property type="entry name" value="CYTOSINE DEAMINASE"/>
    <property type="match status" value="1"/>
</dbReference>
<dbReference type="EMBL" id="DVNZ01000013">
    <property type="protein sequence ID" value="HIU93584.1"/>
    <property type="molecule type" value="Genomic_DNA"/>
</dbReference>
<evidence type="ECO:0000313" key="2">
    <source>
        <dbReference type="EMBL" id="HIU93584.1"/>
    </source>
</evidence>
<feature type="domain" description="Amidohydrolase 3" evidence="1">
    <location>
        <begin position="86"/>
        <end position="403"/>
    </location>
</feature>
<dbReference type="Gene3D" id="2.30.40.10">
    <property type="entry name" value="Urease, subunit C, domain 1"/>
    <property type="match status" value="1"/>
</dbReference>
<dbReference type="SUPFAM" id="SSF51556">
    <property type="entry name" value="Metallo-dependent hydrolases"/>
    <property type="match status" value="1"/>
</dbReference>
<sequence length="413" mass="46306">MLLIQNARILGHNGVEDILISDEGKYLKIAPKIDASEYPGAKVIDAKEMMAAPTFVNTHMHFDKAYTSLRGREDSTETLEDSIRIMHDRIRNYTVEDVRARATRAIRECVMYGTTKLRTNVDISNLDPKLVALQGVLEAKEATKDICDLQVIAFPQEGIFCNKGTEKLMYEAMDMGCDIAGGMPAAEWLDELKLRHVDFVFDMAEKYGVMIDMHIDQSKDMFDRSLEYTAWKTLEKGWSGRVTGGHCTSITYQNQSHAIKVMKLIKEAGMNICTNTQVLAIMGIDAEPRTRGVTRIREMVDMGINIATAQDTICDGFHLYGTGDPLDYGLIGAYTSQYNTPETARLMFDMLTTRSARIFDPDAKYGIAVGNDADLNIIDADNVQEALRTRASRPYVIRHGRVIASFERKATLL</sequence>
<reference evidence="2" key="2">
    <citation type="journal article" date="2021" name="PeerJ">
        <title>Extensive microbial diversity within the chicken gut microbiome revealed by metagenomics and culture.</title>
        <authorList>
            <person name="Gilroy R."/>
            <person name="Ravi A."/>
            <person name="Getino M."/>
            <person name="Pursley I."/>
            <person name="Horton D.L."/>
            <person name="Alikhan N.F."/>
            <person name="Baker D."/>
            <person name="Gharbi K."/>
            <person name="Hall N."/>
            <person name="Watson M."/>
            <person name="Adriaenssens E.M."/>
            <person name="Foster-Nyarko E."/>
            <person name="Jarju S."/>
            <person name="Secka A."/>
            <person name="Antonio M."/>
            <person name="Oren A."/>
            <person name="Chaudhuri R.R."/>
            <person name="La Ragione R."/>
            <person name="Hildebrand F."/>
            <person name="Pallen M.J."/>
        </authorList>
    </citation>
    <scope>NUCLEOTIDE SEQUENCE</scope>
    <source>
        <strain evidence="2">ChiGjej2B2-16831</strain>
    </source>
</reference>
<dbReference type="InterPro" id="IPR032466">
    <property type="entry name" value="Metal_Hydrolase"/>
</dbReference>
<evidence type="ECO:0000313" key="3">
    <source>
        <dbReference type="Proteomes" id="UP000824128"/>
    </source>
</evidence>
<dbReference type="AlphaFoldDB" id="A0A9D1N1W3"/>
<dbReference type="PANTHER" id="PTHR32027">
    <property type="entry name" value="CYTOSINE DEAMINASE"/>
    <property type="match status" value="1"/>
</dbReference>